<proteinExistence type="predicted"/>
<dbReference type="AlphaFoldDB" id="A0A2Z7AVX7"/>
<dbReference type="Proteomes" id="UP000250235">
    <property type="component" value="Unassembled WGS sequence"/>
</dbReference>
<organism evidence="2 3">
    <name type="scientific">Dorcoceras hygrometricum</name>
    <dbReference type="NCBI Taxonomy" id="472368"/>
    <lineage>
        <taxon>Eukaryota</taxon>
        <taxon>Viridiplantae</taxon>
        <taxon>Streptophyta</taxon>
        <taxon>Embryophyta</taxon>
        <taxon>Tracheophyta</taxon>
        <taxon>Spermatophyta</taxon>
        <taxon>Magnoliopsida</taxon>
        <taxon>eudicotyledons</taxon>
        <taxon>Gunneridae</taxon>
        <taxon>Pentapetalae</taxon>
        <taxon>asterids</taxon>
        <taxon>lamiids</taxon>
        <taxon>Lamiales</taxon>
        <taxon>Gesneriaceae</taxon>
        <taxon>Didymocarpoideae</taxon>
        <taxon>Trichosporeae</taxon>
        <taxon>Loxocarpinae</taxon>
        <taxon>Dorcoceras</taxon>
    </lineage>
</organism>
<protein>
    <submittedName>
        <fullName evidence="2">Uncharacterized protein</fullName>
    </submittedName>
</protein>
<accession>A0A2Z7AVX7</accession>
<dbReference type="EMBL" id="KV011871">
    <property type="protein sequence ID" value="KZV25498.1"/>
    <property type="molecule type" value="Genomic_DNA"/>
</dbReference>
<sequence length="110" mass="12479">MGYSLLDSAAMPSSHIHLEFTDQREDGDEYVAPEMLRRSKRVPHAPDCGTGHRLDRSLLDSAAMPSSHVHLEFTDQREDGDEYVAPEMLRRSKRVPHAPDCGTGHRLDRR</sequence>
<evidence type="ECO:0000313" key="2">
    <source>
        <dbReference type="EMBL" id="KZV25498.1"/>
    </source>
</evidence>
<name>A0A2Z7AVX7_9LAMI</name>
<keyword evidence="3" id="KW-1185">Reference proteome</keyword>
<evidence type="ECO:0000256" key="1">
    <source>
        <dbReference type="SAM" id="MobiDB-lite"/>
    </source>
</evidence>
<gene>
    <name evidence="2" type="ORF">F511_09507</name>
</gene>
<feature type="region of interest" description="Disordered" evidence="1">
    <location>
        <begin position="87"/>
        <end position="110"/>
    </location>
</feature>
<evidence type="ECO:0000313" key="3">
    <source>
        <dbReference type="Proteomes" id="UP000250235"/>
    </source>
</evidence>
<reference evidence="2 3" key="1">
    <citation type="journal article" date="2015" name="Proc. Natl. Acad. Sci. U.S.A.">
        <title>The resurrection genome of Boea hygrometrica: A blueprint for survival of dehydration.</title>
        <authorList>
            <person name="Xiao L."/>
            <person name="Yang G."/>
            <person name="Zhang L."/>
            <person name="Yang X."/>
            <person name="Zhao S."/>
            <person name="Ji Z."/>
            <person name="Zhou Q."/>
            <person name="Hu M."/>
            <person name="Wang Y."/>
            <person name="Chen M."/>
            <person name="Xu Y."/>
            <person name="Jin H."/>
            <person name="Xiao X."/>
            <person name="Hu G."/>
            <person name="Bao F."/>
            <person name="Hu Y."/>
            <person name="Wan P."/>
            <person name="Li L."/>
            <person name="Deng X."/>
            <person name="Kuang T."/>
            <person name="Xiang C."/>
            <person name="Zhu J.K."/>
            <person name="Oliver M.J."/>
            <person name="He Y."/>
        </authorList>
    </citation>
    <scope>NUCLEOTIDE SEQUENCE [LARGE SCALE GENOMIC DNA]</scope>
    <source>
        <strain evidence="3">cv. XS01</strain>
    </source>
</reference>